<evidence type="ECO:0000256" key="1">
    <source>
        <dbReference type="SAM" id="MobiDB-lite"/>
    </source>
</evidence>
<name>A0A5J4VAE0_9EUKA</name>
<evidence type="ECO:0000313" key="2">
    <source>
        <dbReference type="EMBL" id="KAA6379496.1"/>
    </source>
</evidence>
<evidence type="ECO:0000313" key="3">
    <source>
        <dbReference type="Proteomes" id="UP000324800"/>
    </source>
</evidence>
<protein>
    <submittedName>
        <fullName evidence="2">Uncharacterized protein</fullName>
    </submittedName>
</protein>
<dbReference type="EMBL" id="SNRW01008456">
    <property type="protein sequence ID" value="KAA6379496.1"/>
    <property type="molecule type" value="Genomic_DNA"/>
</dbReference>
<gene>
    <name evidence="2" type="ORF">EZS28_024977</name>
</gene>
<feature type="compositionally biased region" description="Polar residues" evidence="1">
    <location>
        <begin position="1"/>
        <end position="21"/>
    </location>
</feature>
<sequence>MSSEIQSTGEQRSENNSQTIKHITIEKVSKRKYTRKAETDNAAKELVDQMIKASEEKQSNEMMDTVNEIVNEMVDTSLVNEIVNEIVNEPVIEPVIESVIEPVNEKIDLTKQQSSQRIIPRFWVKWYPLIDAPPNTNCTYNSIEINKFNFQGSDAFNEYITPDKYCHPYFDFDHIESLEQYESHAEKKVSIHVVFYEKRILQADMMELVKKTANQNVKRNKTPVLIAGKLCKQGDEPFNQIVQCTQDESDVSDVITNWPLVIHKVLSLKEKEKHETNSKRLADVDNGLAEVGADGKIITKSKVKNVKIDDIDYDDNLIVFNKDQMMGLLKKFETTFENLQKTTASLRYSPHSEEFIKECYTECQIIQIE</sequence>
<dbReference type="Proteomes" id="UP000324800">
    <property type="component" value="Unassembled WGS sequence"/>
</dbReference>
<accession>A0A5J4VAE0</accession>
<organism evidence="2 3">
    <name type="scientific">Streblomastix strix</name>
    <dbReference type="NCBI Taxonomy" id="222440"/>
    <lineage>
        <taxon>Eukaryota</taxon>
        <taxon>Metamonada</taxon>
        <taxon>Preaxostyla</taxon>
        <taxon>Oxymonadida</taxon>
        <taxon>Streblomastigidae</taxon>
        <taxon>Streblomastix</taxon>
    </lineage>
</organism>
<comment type="caution">
    <text evidence="2">The sequence shown here is derived from an EMBL/GenBank/DDBJ whole genome shotgun (WGS) entry which is preliminary data.</text>
</comment>
<feature type="region of interest" description="Disordered" evidence="1">
    <location>
        <begin position="1"/>
        <end position="22"/>
    </location>
</feature>
<proteinExistence type="predicted"/>
<reference evidence="2 3" key="1">
    <citation type="submission" date="2019-03" db="EMBL/GenBank/DDBJ databases">
        <title>Single cell metagenomics reveals metabolic interactions within the superorganism composed of flagellate Streblomastix strix and complex community of Bacteroidetes bacteria on its surface.</title>
        <authorList>
            <person name="Treitli S.C."/>
            <person name="Kolisko M."/>
            <person name="Husnik F."/>
            <person name="Keeling P."/>
            <person name="Hampl V."/>
        </authorList>
    </citation>
    <scope>NUCLEOTIDE SEQUENCE [LARGE SCALE GENOMIC DNA]</scope>
    <source>
        <strain evidence="2">ST1C</strain>
    </source>
</reference>
<dbReference type="AlphaFoldDB" id="A0A5J4VAE0"/>